<evidence type="ECO:0000313" key="3">
    <source>
        <dbReference type="Proteomes" id="UP000325945"/>
    </source>
</evidence>
<gene>
    <name evidence="2" type="ORF">BDV39DRAFT_204407</name>
</gene>
<accession>A0A5N6X6Q2</accession>
<evidence type="ECO:0000256" key="1">
    <source>
        <dbReference type="SAM" id="MobiDB-lite"/>
    </source>
</evidence>
<dbReference type="AlphaFoldDB" id="A0A5N6X6Q2"/>
<proteinExistence type="predicted"/>
<reference evidence="3" key="1">
    <citation type="submission" date="2019-04" db="EMBL/GenBank/DDBJ databases">
        <title>Friends and foes A comparative genomics studyof 23 Aspergillus species from section Flavi.</title>
        <authorList>
            <consortium name="DOE Joint Genome Institute"/>
            <person name="Kjaerbolling I."/>
            <person name="Vesth T."/>
            <person name="Frisvad J.C."/>
            <person name="Nybo J.L."/>
            <person name="Theobald S."/>
            <person name="Kildgaard S."/>
            <person name="Isbrandt T."/>
            <person name="Kuo A."/>
            <person name="Sato A."/>
            <person name="Lyhne E.K."/>
            <person name="Kogle M.E."/>
            <person name="Wiebenga A."/>
            <person name="Kun R.S."/>
            <person name="Lubbers R.J."/>
            <person name="Makela M.R."/>
            <person name="Barry K."/>
            <person name="Chovatia M."/>
            <person name="Clum A."/>
            <person name="Daum C."/>
            <person name="Haridas S."/>
            <person name="He G."/>
            <person name="LaButti K."/>
            <person name="Lipzen A."/>
            <person name="Mondo S."/>
            <person name="Riley R."/>
            <person name="Salamov A."/>
            <person name="Simmons B.A."/>
            <person name="Magnuson J.K."/>
            <person name="Henrissat B."/>
            <person name="Mortensen U.H."/>
            <person name="Larsen T.O."/>
            <person name="Devries R.P."/>
            <person name="Grigoriev I.V."/>
            <person name="Machida M."/>
            <person name="Baker S.E."/>
            <person name="Andersen M.R."/>
        </authorList>
    </citation>
    <scope>NUCLEOTIDE SEQUENCE [LARGE SCALE GENOMIC DNA]</scope>
    <source>
        <strain evidence="3">CBS 130017</strain>
    </source>
</reference>
<keyword evidence="3" id="KW-1185">Reference proteome</keyword>
<feature type="region of interest" description="Disordered" evidence="1">
    <location>
        <begin position="63"/>
        <end position="102"/>
    </location>
</feature>
<organism evidence="2 3">
    <name type="scientific">Aspergillus sergii</name>
    <dbReference type="NCBI Taxonomy" id="1034303"/>
    <lineage>
        <taxon>Eukaryota</taxon>
        <taxon>Fungi</taxon>
        <taxon>Dikarya</taxon>
        <taxon>Ascomycota</taxon>
        <taxon>Pezizomycotina</taxon>
        <taxon>Eurotiomycetes</taxon>
        <taxon>Eurotiomycetidae</taxon>
        <taxon>Eurotiales</taxon>
        <taxon>Aspergillaceae</taxon>
        <taxon>Aspergillus</taxon>
        <taxon>Aspergillus subgen. Circumdati</taxon>
    </lineage>
</organism>
<feature type="compositionally biased region" description="Acidic residues" evidence="1">
    <location>
        <begin position="75"/>
        <end position="96"/>
    </location>
</feature>
<protein>
    <submittedName>
        <fullName evidence="2">Uncharacterized protein</fullName>
    </submittedName>
</protein>
<name>A0A5N6X6Q2_9EURO</name>
<sequence>MRNKASGCDVRAANHPCARHKFVGKDVAVLFGKLLLLLACSRGKDNPRQKIIDLLRVMGEGRLGENGADGGNGDDGGDGDGGDGDGGDDNGEDEHSENDGGVKVVVVVVVVVRMRMMGG</sequence>
<evidence type="ECO:0000313" key="2">
    <source>
        <dbReference type="EMBL" id="KAE8328006.1"/>
    </source>
</evidence>
<dbReference type="EMBL" id="ML741788">
    <property type="protein sequence ID" value="KAE8328006.1"/>
    <property type="molecule type" value="Genomic_DNA"/>
</dbReference>
<dbReference type="Proteomes" id="UP000325945">
    <property type="component" value="Unassembled WGS sequence"/>
</dbReference>